<evidence type="ECO:0000313" key="3">
    <source>
        <dbReference type="EMBL" id="GAB1296010.1"/>
    </source>
</evidence>
<dbReference type="InterPro" id="IPR049472">
    <property type="entry name" value="MRNIP_N"/>
</dbReference>
<evidence type="ECO:0000313" key="4">
    <source>
        <dbReference type="Proteomes" id="UP001623349"/>
    </source>
</evidence>
<keyword evidence="4" id="KW-1185">Reference proteome</keyword>
<feature type="domain" description="MRN complex-interacting protein N-terminal" evidence="2">
    <location>
        <begin position="9"/>
        <end position="110"/>
    </location>
</feature>
<gene>
    <name evidence="3" type="ORF">APTSU1_001124500</name>
</gene>
<proteinExistence type="predicted"/>
<feature type="region of interest" description="Disordered" evidence="1">
    <location>
        <begin position="129"/>
        <end position="168"/>
    </location>
</feature>
<organism evidence="3 4">
    <name type="scientific">Apodemus speciosus</name>
    <name type="common">Large Japanese field mouse</name>
    <dbReference type="NCBI Taxonomy" id="105296"/>
    <lineage>
        <taxon>Eukaryota</taxon>
        <taxon>Metazoa</taxon>
        <taxon>Chordata</taxon>
        <taxon>Craniata</taxon>
        <taxon>Vertebrata</taxon>
        <taxon>Euteleostomi</taxon>
        <taxon>Mammalia</taxon>
        <taxon>Eutheria</taxon>
        <taxon>Euarchontoglires</taxon>
        <taxon>Glires</taxon>
        <taxon>Rodentia</taxon>
        <taxon>Myomorpha</taxon>
        <taxon>Muroidea</taxon>
        <taxon>Muridae</taxon>
        <taxon>Murinae</taxon>
        <taxon>Apodemus</taxon>
    </lineage>
</organism>
<name>A0ABQ0F9S9_APOSI</name>
<feature type="region of interest" description="Disordered" evidence="1">
    <location>
        <begin position="233"/>
        <end position="343"/>
    </location>
</feature>
<dbReference type="EMBL" id="BAAFST010000011">
    <property type="protein sequence ID" value="GAB1296010.1"/>
    <property type="molecule type" value="Genomic_DNA"/>
</dbReference>
<dbReference type="PANTHER" id="PTHR15863">
    <property type="entry name" value="MRN COMPLEX-INTERACTING PROTEIN"/>
    <property type="match status" value="1"/>
</dbReference>
<reference evidence="3 4" key="1">
    <citation type="submission" date="2024-08" db="EMBL/GenBank/DDBJ databases">
        <title>The draft genome of Apodemus speciosus.</title>
        <authorList>
            <person name="Nabeshima K."/>
            <person name="Suzuki S."/>
            <person name="Onuma M."/>
        </authorList>
    </citation>
    <scope>NUCLEOTIDE SEQUENCE [LARGE SCALE GENOMIC DNA]</scope>
    <source>
        <strain evidence="3">IB14-021</strain>
    </source>
</reference>
<dbReference type="Proteomes" id="UP001623349">
    <property type="component" value="Unassembled WGS sequence"/>
</dbReference>
<accession>A0ABQ0F9S9</accession>
<feature type="region of interest" description="Disordered" evidence="1">
    <location>
        <begin position="76"/>
        <end position="99"/>
    </location>
</feature>
<dbReference type="Pfam" id="PF15749">
    <property type="entry name" value="MRNIP"/>
    <property type="match status" value="1"/>
</dbReference>
<dbReference type="InterPro" id="IPR032739">
    <property type="entry name" value="MRNIP"/>
</dbReference>
<sequence>MAPAQQSRVLRCCSCHIFQAHQVKKSLKWTCKACGEKQSFVRAYGEGSGADCRRHVQKLNLLQGQVSELPLRSVEEAVGASEEENADPQQAEDGGQQALSEPLQSRWLKYLDKDCEDQELDRGRPALKTQLSASAERPSLPCSPAQPRKRKWNQSTGQPAHGLRVQGMDSVEDNVERQDSTGLFGTEQQGISPTLSTANHVRELAFPRWKLPSPVMQVNAPSSKWARFLLSPGNSPREVEKPSSPLQESTRLAGLAQVEQGTVETKTPGEGHFSRAPTPVRPPQTTHTTTPQLDRPDRKTPEQPRATGTPQADGEPLAQGTQKAPLLQLHNLFTTGEDFDDDL</sequence>
<dbReference type="PANTHER" id="PTHR15863:SF2">
    <property type="entry name" value="MRN COMPLEX-INTERACTING PROTEIN"/>
    <property type="match status" value="1"/>
</dbReference>
<protein>
    <submittedName>
        <fullName evidence="3">MRN complex-interacting protein</fullName>
    </submittedName>
</protein>
<evidence type="ECO:0000256" key="1">
    <source>
        <dbReference type="SAM" id="MobiDB-lite"/>
    </source>
</evidence>
<comment type="caution">
    <text evidence="3">The sequence shown here is derived from an EMBL/GenBank/DDBJ whole genome shotgun (WGS) entry which is preliminary data.</text>
</comment>
<evidence type="ECO:0000259" key="2">
    <source>
        <dbReference type="Pfam" id="PF15749"/>
    </source>
</evidence>